<dbReference type="GO" id="GO:0030286">
    <property type="term" value="C:dynein complex"/>
    <property type="evidence" value="ECO:0007669"/>
    <property type="project" value="InterPro"/>
</dbReference>
<dbReference type="GO" id="GO:0045505">
    <property type="term" value="F:dynein intermediate chain binding"/>
    <property type="evidence" value="ECO:0007669"/>
    <property type="project" value="InterPro"/>
</dbReference>
<accession>A0A5J4RJK1</accession>
<evidence type="ECO:0000313" key="2">
    <source>
        <dbReference type="Proteomes" id="UP000324800"/>
    </source>
</evidence>
<dbReference type="EMBL" id="SNRW01042116">
    <property type="protein sequence ID" value="KAA6333789.1"/>
    <property type="molecule type" value="Genomic_DNA"/>
</dbReference>
<name>A0A5J4RJK1_9EUKA</name>
<dbReference type="Proteomes" id="UP000324800">
    <property type="component" value="Unassembled WGS sequence"/>
</dbReference>
<dbReference type="AlphaFoldDB" id="A0A5J4RJK1"/>
<organism evidence="1 2">
    <name type="scientific">Streblomastix strix</name>
    <dbReference type="NCBI Taxonomy" id="222440"/>
    <lineage>
        <taxon>Eukaryota</taxon>
        <taxon>Metamonada</taxon>
        <taxon>Preaxostyla</taxon>
        <taxon>Oxymonadida</taxon>
        <taxon>Streblomastigidae</taxon>
        <taxon>Streblomastix</taxon>
    </lineage>
</organism>
<dbReference type="InterPro" id="IPR027417">
    <property type="entry name" value="P-loop_NTPase"/>
</dbReference>
<dbReference type="GO" id="GO:0007018">
    <property type="term" value="P:microtubule-based movement"/>
    <property type="evidence" value="ECO:0007669"/>
    <property type="project" value="InterPro"/>
</dbReference>
<protein>
    <submittedName>
        <fullName evidence="1">Uncharacterized protein</fullName>
    </submittedName>
</protein>
<dbReference type="GO" id="GO:0051959">
    <property type="term" value="F:dynein light intermediate chain binding"/>
    <property type="evidence" value="ECO:0007669"/>
    <property type="project" value="InterPro"/>
</dbReference>
<reference evidence="1 2" key="1">
    <citation type="submission" date="2019-03" db="EMBL/GenBank/DDBJ databases">
        <title>Single cell metagenomics reveals metabolic interactions within the superorganism composed of flagellate Streblomastix strix and complex community of Bacteroidetes bacteria on its surface.</title>
        <authorList>
            <person name="Treitli S.C."/>
            <person name="Kolisko M."/>
            <person name="Husnik F."/>
            <person name="Keeling P."/>
            <person name="Hampl V."/>
        </authorList>
    </citation>
    <scope>NUCLEOTIDE SEQUENCE [LARGE SCALE GENOMIC DNA]</scope>
    <source>
        <strain evidence="1">ST1C</strain>
    </source>
</reference>
<gene>
    <name evidence="1" type="ORF">EZS28_053128</name>
</gene>
<dbReference type="PANTHER" id="PTHR45703">
    <property type="entry name" value="DYNEIN HEAVY CHAIN"/>
    <property type="match status" value="1"/>
</dbReference>
<evidence type="ECO:0000313" key="1">
    <source>
        <dbReference type="EMBL" id="KAA6333789.1"/>
    </source>
</evidence>
<comment type="caution">
    <text evidence="1">The sequence shown here is derived from an EMBL/GenBank/DDBJ whole genome shotgun (WGS) entry which is preliminary data.</text>
</comment>
<proteinExistence type="predicted"/>
<sequence>MYETMEVICELMLVGEPGTGKTTCLRTDEKYNSSKQEINKIIDNSFNSAEKYLEKFQPLGRIFEYSLKWDFVNKYKKRVRKVEVIRNDLRRMKQQMSDVKKMNISNYAGLLTMDARPLKNNLMPIPQNCSDQIKQHLHDLFAEISDQCR</sequence>
<dbReference type="Gene3D" id="3.40.50.300">
    <property type="entry name" value="P-loop containing nucleotide triphosphate hydrolases"/>
    <property type="match status" value="1"/>
</dbReference>
<feature type="non-terminal residue" evidence="1">
    <location>
        <position position="149"/>
    </location>
</feature>
<dbReference type="PANTHER" id="PTHR45703:SF36">
    <property type="entry name" value="DYNEIN HEAVY CHAIN, CYTOPLASMIC"/>
    <property type="match status" value="1"/>
</dbReference>
<dbReference type="InterPro" id="IPR026983">
    <property type="entry name" value="DHC"/>
</dbReference>